<evidence type="ECO:0000259" key="2">
    <source>
        <dbReference type="Pfam" id="PF00248"/>
    </source>
</evidence>
<dbReference type="EMBL" id="JANBVN010000024">
    <property type="protein sequence ID" value="KAJ9161291.1"/>
    <property type="molecule type" value="Genomic_DNA"/>
</dbReference>
<dbReference type="AlphaFoldDB" id="A0AA38SAJ7"/>
<reference evidence="3" key="1">
    <citation type="submission" date="2022-07" db="EMBL/GenBank/DDBJ databases">
        <title>Fungi with potential for degradation of polypropylene.</title>
        <authorList>
            <person name="Gostincar C."/>
        </authorList>
    </citation>
    <scope>NUCLEOTIDE SEQUENCE</scope>
    <source>
        <strain evidence="3">EXF-13287</strain>
    </source>
</reference>
<gene>
    <name evidence="3" type="ORF">NKR19_g2423</name>
</gene>
<sequence length="331" mass="36059">MTSGPALPSTGFGLLALTWRSKRVPDEQAFGVMKAAIRHGATIWSTSSVYGRPPDPPTAGLSLLRRYFEKYPGDASKVTLFIRGCFDAKTFTPTCTSNGVRASWEECNEILSGVKKIDVFGPARIDQKVPVEETVSALKELQNEGKIGAVGLSEVRADTIKRAAAVCPIKFAEVEFSLWSTEILDNGVAAAAKEHNVCLLSYAPLGYGFLTGNIKSVEDIPEDDSRRRIGRLAPENISKNLELVEKLQKFALRKGATPAQVALAWIRSYSNAKSCGIIIPIPGTTNPGRVEENCKTFDLSAHEREEMDGIVGSFVATGHRQIPGQDQYLWT</sequence>
<dbReference type="CDD" id="cd19077">
    <property type="entry name" value="AKR_AKR8A1-2"/>
    <property type="match status" value="1"/>
</dbReference>
<dbReference type="PANTHER" id="PTHR43625:SF78">
    <property type="entry name" value="PYRIDOXAL REDUCTASE-RELATED"/>
    <property type="match status" value="1"/>
</dbReference>
<evidence type="ECO:0000313" key="3">
    <source>
        <dbReference type="EMBL" id="KAJ9161291.1"/>
    </source>
</evidence>
<dbReference type="InterPro" id="IPR050791">
    <property type="entry name" value="Aldo-Keto_reductase"/>
</dbReference>
<dbReference type="GO" id="GO:0016491">
    <property type="term" value="F:oxidoreductase activity"/>
    <property type="evidence" value="ECO:0007669"/>
    <property type="project" value="UniProtKB-KW"/>
</dbReference>
<dbReference type="Gene3D" id="3.20.20.100">
    <property type="entry name" value="NADP-dependent oxidoreductase domain"/>
    <property type="match status" value="1"/>
</dbReference>
<dbReference type="PANTHER" id="PTHR43625">
    <property type="entry name" value="AFLATOXIN B1 ALDEHYDE REDUCTASE"/>
    <property type="match status" value="1"/>
</dbReference>
<proteinExistence type="predicted"/>
<dbReference type="Pfam" id="PF00248">
    <property type="entry name" value="Aldo_ket_red"/>
    <property type="match status" value="1"/>
</dbReference>
<dbReference type="InterPro" id="IPR036812">
    <property type="entry name" value="NAD(P)_OxRdtase_dom_sf"/>
</dbReference>
<dbReference type="GO" id="GO:0005737">
    <property type="term" value="C:cytoplasm"/>
    <property type="evidence" value="ECO:0007669"/>
    <property type="project" value="TreeGrafter"/>
</dbReference>
<evidence type="ECO:0000313" key="4">
    <source>
        <dbReference type="Proteomes" id="UP001174691"/>
    </source>
</evidence>
<keyword evidence="4" id="KW-1185">Reference proteome</keyword>
<keyword evidence="1" id="KW-0560">Oxidoreductase</keyword>
<dbReference type="Proteomes" id="UP001174691">
    <property type="component" value="Unassembled WGS sequence"/>
</dbReference>
<organism evidence="3 4">
    <name type="scientific">Coniochaeta hoffmannii</name>
    <dbReference type="NCBI Taxonomy" id="91930"/>
    <lineage>
        <taxon>Eukaryota</taxon>
        <taxon>Fungi</taxon>
        <taxon>Dikarya</taxon>
        <taxon>Ascomycota</taxon>
        <taxon>Pezizomycotina</taxon>
        <taxon>Sordariomycetes</taxon>
        <taxon>Sordariomycetidae</taxon>
        <taxon>Coniochaetales</taxon>
        <taxon>Coniochaetaceae</taxon>
        <taxon>Coniochaeta</taxon>
    </lineage>
</organism>
<protein>
    <submittedName>
        <fullName evidence="3">Pyridoxal reductase</fullName>
    </submittedName>
</protein>
<comment type="caution">
    <text evidence="3">The sequence shown here is derived from an EMBL/GenBank/DDBJ whole genome shotgun (WGS) entry which is preliminary data.</text>
</comment>
<evidence type="ECO:0000256" key="1">
    <source>
        <dbReference type="ARBA" id="ARBA00023002"/>
    </source>
</evidence>
<name>A0AA38SAJ7_9PEZI</name>
<dbReference type="SUPFAM" id="SSF51430">
    <property type="entry name" value="NAD(P)-linked oxidoreductase"/>
    <property type="match status" value="1"/>
</dbReference>
<accession>A0AA38SAJ7</accession>
<dbReference type="InterPro" id="IPR023210">
    <property type="entry name" value="NADP_OxRdtase_dom"/>
</dbReference>
<feature type="domain" description="NADP-dependent oxidoreductase" evidence="2">
    <location>
        <begin position="11"/>
        <end position="310"/>
    </location>
</feature>